<keyword evidence="3" id="KW-1185">Reference proteome</keyword>
<dbReference type="RefSeq" id="WP_013052916.1">
    <property type="nucleotide sequence ID" value="NC_014012.1"/>
</dbReference>
<keyword evidence="1" id="KW-1133">Transmembrane helix</keyword>
<evidence type="ECO:0000256" key="1">
    <source>
        <dbReference type="SAM" id="Phobius"/>
    </source>
</evidence>
<dbReference type="EMBL" id="AP011177">
    <property type="protein sequence ID" value="BAJ03623.1"/>
    <property type="molecule type" value="Genomic_DNA"/>
</dbReference>
<keyword evidence="1" id="KW-0472">Membrane</keyword>
<keyword evidence="1" id="KW-0812">Transmembrane</keyword>
<organism evidence="2 3">
    <name type="scientific">Shewanella violacea (strain JCM 10179 / CIP 106290 / LMG 19151 / DSS12)</name>
    <dbReference type="NCBI Taxonomy" id="637905"/>
    <lineage>
        <taxon>Bacteria</taxon>
        <taxon>Pseudomonadati</taxon>
        <taxon>Pseudomonadota</taxon>
        <taxon>Gammaproteobacteria</taxon>
        <taxon>Alteromonadales</taxon>
        <taxon>Shewanellaceae</taxon>
        <taxon>Shewanella</taxon>
    </lineage>
</organism>
<gene>
    <name evidence="2" type="ordered locus">SVI_3652</name>
</gene>
<protein>
    <submittedName>
        <fullName evidence="2">Uncharacterized protein</fullName>
    </submittedName>
</protein>
<name>D4ZC78_SHEVD</name>
<dbReference type="OrthoDB" id="5917459at2"/>
<evidence type="ECO:0000313" key="3">
    <source>
        <dbReference type="Proteomes" id="UP000002350"/>
    </source>
</evidence>
<sequence length="205" mass="23683">MPTFFQFLELYGGLSAVVIALNVAAYKLYFLNQKVNLEKAKDREISKLKADLDASNLMLEKSLEKIAHVDQSRFDKEFDIYQKVWESLTKLNMEAEQLQYKLKSSDSMEEKDKDILNLFHSIMTTSETIHTSTPFYPKSIHKITTLILSQLQDYIRNVSTIRDDGSEKLLSWTSDHSRVYAKSNYNELEVAIKERLDSLSGVKNV</sequence>
<dbReference type="HOGENOM" id="CLU_1336759_0_0_6"/>
<evidence type="ECO:0000313" key="2">
    <source>
        <dbReference type="EMBL" id="BAJ03623.1"/>
    </source>
</evidence>
<proteinExistence type="predicted"/>
<feature type="transmembrane region" description="Helical" evidence="1">
    <location>
        <begin position="12"/>
        <end position="31"/>
    </location>
</feature>
<reference evidence="3" key="1">
    <citation type="journal article" date="2010" name="Mol. Biosyst.">
        <title>Complete genome sequence and comparative analysis of Shewanella violacea, a psychrophilic and piezophilic bacterium from deep sea floor sediments.</title>
        <authorList>
            <person name="Aono E."/>
            <person name="Baba T."/>
            <person name="Ara T."/>
            <person name="Nishi T."/>
            <person name="Nakamichi T."/>
            <person name="Inamoto E."/>
            <person name="Toyonaga H."/>
            <person name="Hasegawa M."/>
            <person name="Takai Y."/>
            <person name="Okumura Y."/>
            <person name="Baba M."/>
            <person name="Tomita M."/>
            <person name="Kato C."/>
            <person name="Oshima T."/>
            <person name="Nakasone K."/>
            <person name="Mori H."/>
        </authorList>
    </citation>
    <scope>NUCLEOTIDE SEQUENCE [LARGE SCALE GENOMIC DNA]</scope>
    <source>
        <strain evidence="3">JCM 10179 / CIP 106290 / LMG 19151 / DSS12</strain>
    </source>
</reference>
<dbReference type="KEGG" id="svo:SVI_3652"/>
<accession>D4ZC78</accession>
<dbReference type="AlphaFoldDB" id="D4ZC78"/>
<dbReference type="Proteomes" id="UP000002350">
    <property type="component" value="Chromosome"/>
</dbReference>